<feature type="transmembrane region" description="Helical" evidence="3">
    <location>
        <begin position="9"/>
        <end position="30"/>
    </location>
</feature>
<dbReference type="PATRIC" id="fig|1423796.3.peg.1630"/>
<dbReference type="InterPro" id="IPR037185">
    <property type="entry name" value="EmrE-like"/>
</dbReference>
<feature type="transmembrane region" description="Helical" evidence="3">
    <location>
        <begin position="277"/>
        <end position="296"/>
    </location>
</feature>
<name>A0A0R2D040_9LACO</name>
<dbReference type="RefSeq" id="WP_057874151.1">
    <property type="nucleotide sequence ID" value="NZ_AYYI01000042.1"/>
</dbReference>
<dbReference type="PANTHER" id="PTHR22911">
    <property type="entry name" value="ACYL-MALONYL CONDENSING ENZYME-RELATED"/>
    <property type="match status" value="1"/>
</dbReference>
<protein>
    <submittedName>
        <fullName evidence="5">Drug metabolite transporter superfamily permease</fullName>
    </submittedName>
</protein>
<dbReference type="Pfam" id="PF00892">
    <property type="entry name" value="EamA"/>
    <property type="match status" value="2"/>
</dbReference>
<feature type="transmembrane region" description="Helical" evidence="3">
    <location>
        <begin position="100"/>
        <end position="122"/>
    </location>
</feature>
<comment type="similarity">
    <text evidence="2">Belongs to the EamA transporter family.</text>
</comment>
<dbReference type="STRING" id="1423796.FC24_GL001602"/>
<reference evidence="5 6" key="1">
    <citation type="journal article" date="2015" name="Genome Announc.">
        <title>Expanding the biotechnology potential of lactobacilli through comparative genomics of 213 strains and associated genera.</title>
        <authorList>
            <person name="Sun Z."/>
            <person name="Harris H.M."/>
            <person name="McCann A."/>
            <person name="Guo C."/>
            <person name="Argimon S."/>
            <person name="Zhang W."/>
            <person name="Yang X."/>
            <person name="Jeffery I.B."/>
            <person name="Cooney J.C."/>
            <person name="Kagawa T.F."/>
            <person name="Liu W."/>
            <person name="Song Y."/>
            <person name="Salvetti E."/>
            <person name="Wrobel A."/>
            <person name="Rasinkangas P."/>
            <person name="Parkhill J."/>
            <person name="Rea M.C."/>
            <person name="O'Sullivan O."/>
            <person name="Ritari J."/>
            <person name="Douillard F.P."/>
            <person name="Paul Ross R."/>
            <person name="Yang R."/>
            <person name="Briner A.E."/>
            <person name="Felis G.E."/>
            <person name="de Vos W.M."/>
            <person name="Barrangou R."/>
            <person name="Klaenhammer T.R."/>
            <person name="Caufield P.W."/>
            <person name="Cui Y."/>
            <person name="Zhang H."/>
            <person name="O'Toole P.W."/>
        </authorList>
    </citation>
    <scope>NUCLEOTIDE SEQUENCE [LARGE SCALE GENOMIC DNA]</scope>
    <source>
        <strain evidence="5 6">DSM 20253</strain>
    </source>
</reference>
<evidence type="ECO:0000256" key="3">
    <source>
        <dbReference type="SAM" id="Phobius"/>
    </source>
</evidence>
<dbReference type="InterPro" id="IPR000620">
    <property type="entry name" value="EamA_dom"/>
</dbReference>
<keyword evidence="3" id="KW-0812">Transmembrane</keyword>
<dbReference type="OrthoDB" id="9810818at2"/>
<feature type="domain" description="EamA" evidence="4">
    <location>
        <begin position="7"/>
        <end position="148"/>
    </location>
</feature>
<keyword evidence="3" id="KW-0472">Membrane</keyword>
<feature type="transmembrane region" description="Helical" evidence="3">
    <location>
        <begin position="76"/>
        <end position="94"/>
    </location>
</feature>
<comment type="subcellular location">
    <subcellularLocation>
        <location evidence="1">Endomembrane system</location>
        <topology evidence="1">Multi-pass membrane protein</topology>
    </subcellularLocation>
</comment>
<feature type="transmembrane region" description="Helical" evidence="3">
    <location>
        <begin position="162"/>
        <end position="179"/>
    </location>
</feature>
<feature type="transmembrane region" description="Helical" evidence="3">
    <location>
        <begin position="134"/>
        <end position="150"/>
    </location>
</feature>
<evidence type="ECO:0000259" key="4">
    <source>
        <dbReference type="Pfam" id="PF00892"/>
    </source>
</evidence>
<accession>A0A0R2D040</accession>
<dbReference type="AlphaFoldDB" id="A0A0R2D040"/>
<proteinExistence type="inferred from homology"/>
<feature type="transmembrane region" description="Helical" evidence="3">
    <location>
        <begin position="223"/>
        <end position="242"/>
    </location>
</feature>
<dbReference type="Proteomes" id="UP000051638">
    <property type="component" value="Unassembled WGS sequence"/>
</dbReference>
<comment type="caution">
    <text evidence="5">The sequence shown here is derived from an EMBL/GenBank/DDBJ whole genome shotgun (WGS) entry which is preliminary data.</text>
</comment>
<dbReference type="EMBL" id="AYYI01000042">
    <property type="protein sequence ID" value="KRM97344.1"/>
    <property type="molecule type" value="Genomic_DNA"/>
</dbReference>
<feature type="transmembrane region" description="Helical" evidence="3">
    <location>
        <begin position="249"/>
        <end position="271"/>
    </location>
</feature>
<organism evidence="5 6">
    <name type="scientific">Loigolactobacillus rennini DSM 20253</name>
    <dbReference type="NCBI Taxonomy" id="1423796"/>
    <lineage>
        <taxon>Bacteria</taxon>
        <taxon>Bacillati</taxon>
        <taxon>Bacillota</taxon>
        <taxon>Bacilli</taxon>
        <taxon>Lactobacillales</taxon>
        <taxon>Lactobacillaceae</taxon>
        <taxon>Loigolactobacillus</taxon>
    </lineage>
</organism>
<dbReference type="PANTHER" id="PTHR22911:SF79">
    <property type="entry name" value="MOBA-LIKE NTP TRANSFERASE DOMAIN-CONTAINING PROTEIN"/>
    <property type="match status" value="1"/>
</dbReference>
<keyword evidence="3" id="KW-1133">Transmembrane helix</keyword>
<keyword evidence="6" id="KW-1185">Reference proteome</keyword>
<evidence type="ECO:0000256" key="2">
    <source>
        <dbReference type="ARBA" id="ARBA00007362"/>
    </source>
</evidence>
<evidence type="ECO:0000313" key="5">
    <source>
        <dbReference type="EMBL" id="KRM97344.1"/>
    </source>
</evidence>
<feature type="transmembrane region" description="Helical" evidence="3">
    <location>
        <begin position="191"/>
        <end position="211"/>
    </location>
</feature>
<evidence type="ECO:0000256" key="1">
    <source>
        <dbReference type="ARBA" id="ARBA00004127"/>
    </source>
</evidence>
<sequence>MRLKQLQGIFLAAIGALFWGISGPIAQFLFTQYHMSLNWLVESKMLISGLLLLLLCLLLPKERKRLFAIWHSGRDVVALLIFMLGGMFAMQYIYYKAVAVGNAATATILQFLSPVFIVVYTVFREHVHPRRPDLIAVLVALSGTFLLVTGGNPTHLTMSPRALFWGVATGLAAAAYVLLPAKLLVKYGTLAISGWAMTIGGILFNFVQPIWRDVPHFDLIGHLGYWFVVLLGSVVAYTAYLASLDYISATAVGLLDAFEPLAATTLSVLFLNVHFGWIQLIGALFILSTVFILALARPQPIDQQASS</sequence>
<dbReference type="SUPFAM" id="SSF103481">
    <property type="entry name" value="Multidrug resistance efflux transporter EmrE"/>
    <property type="match status" value="2"/>
</dbReference>
<dbReference type="GO" id="GO:0016020">
    <property type="term" value="C:membrane"/>
    <property type="evidence" value="ECO:0007669"/>
    <property type="project" value="InterPro"/>
</dbReference>
<evidence type="ECO:0000313" key="6">
    <source>
        <dbReference type="Proteomes" id="UP000051638"/>
    </source>
</evidence>
<gene>
    <name evidence="5" type="ORF">FC24_GL001602</name>
</gene>
<feature type="domain" description="EamA" evidence="4">
    <location>
        <begin position="162"/>
        <end position="293"/>
    </location>
</feature>
<feature type="transmembrane region" description="Helical" evidence="3">
    <location>
        <begin position="36"/>
        <end position="55"/>
    </location>
</feature>